<name>A0AA40DZR8_9PEZI</name>
<evidence type="ECO:0000256" key="1">
    <source>
        <dbReference type="ARBA" id="ARBA00022729"/>
    </source>
</evidence>
<organism evidence="4 5">
    <name type="scientific">Apiosordaria backusii</name>
    <dbReference type="NCBI Taxonomy" id="314023"/>
    <lineage>
        <taxon>Eukaryota</taxon>
        <taxon>Fungi</taxon>
        <taxon>Dikarya</taxon>
        <taxon>Ascomycota</taxon>
        <taxon>Pezizomycotina</taxon>
        <taxon>Sordariomycetes</taxon>
        <taxon>Sordariomycetidae</taxon>
        <taxon>Sordariales</taxon>
        <taxon>Lasiosphaeriaceae</taxon>
        <taxon>Apiosordaria</taxon>
    </lineage>
</organism>
<keyword evidence="3" id="KW-0472">Membrane</keyword>
<comment type="caution">
    <text evidence="4">The sequence shown here is derived from an EMBL/GenBank/DDBJ whole genome shotgun (WGS) entry which is preliminary data.</text>
</comment>
<feature type="compositionally biased region" description="Basic and acidic residues" evidence="2">
    <location>
        <begin position="79"/>
        <end position="90"/>
    </location>
</feature>
<keyword evidence="3" id="KW-1133">Transmembrane helix</keyword>
<evidence type="ECO:0000313" key="5">
    <source>
        <dbReference type="Proteomes" id="UP001172159"/>
    </source>
</evidence>
<evidence type="ECO:0000256" key="3">
    <source>
        <dbReference type="SAM" id="Phobius"/>
    </source>
</evidence>
<proteinExistence type="predicted"/>
<dbReference type="CDD" id="cd22191">
    <property type="entry name" value="DPBB_RlpA_EXP_N-like"/>
    <property type="match status" value="1"/>
</dbReference>
<feature type="compositionally biased region" description="Low complexity" evidence="2">
    <location>
        <begin position="54"/>
        <end position="75"/>
    </location>
</feature>
<dbReference type="SUPFAM" id="SSF50685">
    <property type="entry name" value="Barwin-like endoglucanases"/>
    <property type="match status" value="1"/>
</dbReference>
<dbReference type="InterPro" id="IPR051477">
    <property type="entry name" value="Expansin_CellWall"/>
</dbReference>
<keyword evidence="3" id="KW-0812">Transmembrane</keyword>
<keyword evidence="1" id="KW-0732">Signal</keyword>
<evidence type="ECO:0000313" key="4">
    <source>
        <dbReference type="EMBL" id="KAK0719016.1"/>
    </source>
</evidence>
<feature type="compositionally biased region" description="Low complexity" evidence="2">
    <location>
        <begin position="91"/>
        <end position="100"/>
    </location>
</feature>
<protein>
    <submittedName>
        <fullName evidence="4">RlpA-like double-psi beta-barrel-protein domain-containing protein-containing protein</fullName>
    </submittedName>
</protein>
<feature type="transmembrane region" description="Helical" evidence="3">
    <location>
        <begin position="133"/>
        <end position="157"/>
    </location>
</feature>
<dbReference type="Proteomes" id="UP001172159">
    <property type="component" value="Unassembled WGS sequence"/>
</dbReference>
<dbReference type="EMBL" id="JAUKTV010000013">
    <property type="protein sequence ID" value="KAK0719016.1"/>
    <property type="molecule type" value="Genomic_DNA"/>
</dbReference>
<dbReference type="PANTHER" id="PTHR31836:SF28">
    <property type="entry name" value="SRCR DOMAIN-CONTAINING PROTEIN-RELATED"/>
    <property type="match status" value="1"/>
</dbReference>
<evidence type="ECO:0000256" key="2">
    <source>
        <dbReference type="SAM" id="MobiDB-lite"/>
    </source>
</evidence>
<dbReference type="Gene3D" id="2.40.40.10">
    <property type="entry name" value="RlpA-like domain"/>
    <property type="match status" value="1"/>
</dbReference>
<reference evidence="4" key="1">
    <citation type="submission" date="2023-06" db="EMBL/GenBank/DDBJ databases">
        <title>Genome-scale phylogeny and comparative genomics of the fungal order Sordariales.</title>
        <authorList>
            <consortium name="Lawrence Berkeley National Laboratory"/>
            <person name="Hensen N."/>
            <person name="Bonometti L."/>
            <person name="Westerberg I."/>
            <person name="Brannstrom I.O."/>
            <person name="Guillou S."/>
            <person name="Cros-Aarteil S."/>
            <person name="Calhoun S."/>
            <person name="Haridas S."/>
            <person name="Kuo A."/>
            <person name="Mondo S."/>
            <person name="Pangilinan J."/>
            <person name="Riley R."/>
            <person name="Labutti K."/>
            <person name="Andreopoulos B."/>
            <person name="Lipzen A."/>
            <person name="Chen C."/>
            <person name="Yanf M."/>
            <person name="Daum C."/>
            <person name="Ng V."/>
            <person name="Clum A."/>
            <person name="Steindorff A."/>
            <person name="Ohm R."/>
            <person name="Martin F."/>
            <person name="Silar P."/>
            <person name="Natvig D."/>
            <person name="Lalanne C."/>
            <person name="Gautier V."/>
            <person name="Ament-Velasquez S.L."/>
            <person name="Kruys A."/>
            <person name="Hutchinson M.I."/>
            <person name="Powell A.J."/>
            <person name="Barry K."/>
            <person name="Miller A.N."/>
            <person name="Grigoriev I.V."/>
            <person name="Debuchy R."/>
            <person name="Gladieux P."/>
            <person name="Thoren M.H."/>
            <person name="Johannesson H."/>
        </authorList>
    </citation>
    <scope>NUCLEOTIDE SEQUENCE</scope>
    <source>
        <strain evidence="4">CBS 540.89</strain>
    </source>
</reference>
<keyword evidence="5" id="KW-1185">Reference proteome</keyword>
<dbReference type="PANTHER" id="PTHR31836">
    <property type="match status" value="1"/>
</dbReference>
<dbReference type="AlphaFoldDB" id="A0AA40DZR8"/>
<accession>A0AA40DZR8</accession>
<dbReference type="InterPro" id="IPR036908">
    <property type="entry name" value="RlpA-like_sf"/>
</dbReference>
<sequence length="292" mass="31334">MADQPISSSPARNSTLEIERIRHVPEWEIPTNYPPRKPENPFLSKIQSFIPRKPATAASSSSTPTIPSAPAAAAAVPHHNNDIDNTESKETFSPSSTSTSAGAAIIPPGNKAPLLDRYFPPGKTYLGRFTRRAFLLILLALLLLIILALGLGLGLGLKHRKAQSIPLPWSSAGKGVQKGELTYYSPSLGAGACGWQSSDNDSIVAISHVLFDAGLDASGGTRNSNENTLCGRTIRVWEEGRDKGEGVEVEVVDRCTGCDVRDLDLSDGVFGEVVRGDGGHDRGRVRGEWEWV</sequence>
<gene>
    <name evidence="4" type="ORF">B0T21DRAFT_425347</name>
</gene>
<feature type="region of interest" description="Disordered" evidence="2">
    <location>
        <begin position="53"/>
        <end position="103"/>
    </location>
</feature>